<dbReference type="Gene3D" id="3.30.1310.10">
    <property type="entry name" value="Nucleoid-associated protein YbaB-like domain"/>
    <property type="match status" value="1"/>
</dbReference>
<sequence length="161" mass="17270">MSADLERLAAEFERFQARIRQAEVNFGGVAEMQEQVARLEVVATSPDRTVRVVAGAGGAVTDIQLTPDAMRQAAPALAATIMETLRTAVAEAVRRQASIVDESVGAAFGLNTINQVGQAQAEALGTATEESSSHHRQPSAPRRSASDDEDDYSQDSIFRKR</sequence>
<accession>A0ABS4TY76</accession>
<dbReference type="InterPro" id="IPR036894">
    <property type="entry name" value="YbaB-like_sf"/>
</dbReference>
<dbReference type="InterPro" id="IPR004401">
    <property type="entry name" value="YbaB/EbfC"/>
</dbReference>
<evidence type="ECO:0000313" key="2">
    <source>
        <dbReference type="EMBL" id="MBP2329356.1"/>
    </source>
</evidence>
<dbReference type="Pfam" id="PF02575">
    <property type="entry name" value="YbaB_DNA_bd"/>
    <property type="match status" value="1"/>
</dbReference>
<keyword evidence="3" id="KW-1185">Reference proteome</keyword>
<dbReference type="RefSeq" id="WP_209646163.1">
    <property type="nucleotide sequence ID" value="NZ_JAGINW010000001.1"/>
</dbReference>
<reference evidence="2 3" key="1">
    <citation type="submission" date="2021-03" db="EMBL/GenBank/DDBJ databases">
        <title>Sequencing the genomes of 1000 actinobacteria strains.</title>
        <authorList>
            <person name="Klenk H.-P."/>
        </authorList>
    </citation>
    <scope>NUCLEOTIDE SEQUENCE [LARGE SCALE GENOMIC DNA]</scope>
    <source>
        <strain evidence="2 3">DSM 46670</strain>
    </source>
</reference>
<evidence type="ECO:0000313" key="3">
    <source>
        <dbReference type="Proteomes" id="UP001519332"/>
    </source>
</evidence>
<organism evidence="2 3">
    <name type="scientific">Kibdelosporangium banguiense</name>
    <dbReference type="NCBI Taxonomy" id="1365924"/>
    <lineage>
        <taxon>Bacteria</taxon>
        <taxon>Bacillati</taxon>
        <taxon>Actinomycetota</taxon>
        <taxon>Actinomycetes</taxon>
        <taxon>Pseudonocardiales</taxon>
        <taxon>Pseudonocardiaceae</taxon>
        <taxon>Kibdelosporangium</taxon>
    </lineage>
</organism>
<gene>
    <name evidence="2" type="ORF">JOF56_009741</name>
</gene>
<feature type="region of interest" description="Disordered" evidence="1">
    <location>
        <begin position="119"/>
        <end position="161"/>
    </location>
</feature>
<proteinExistence type="predicted"/>
<protein>
    <submittedName>
        <fullName evidence="2">DNA-binding protein YbaB</fullName>
    </submittedName>
</protein>
<dbReference type="EMBL" id="JAGINW010000001">
    <property type="protein sequence ID" value="MBP2329356.1"/>
    <property type="molecule type" value="Genomic_DNA"/>
</dbReference>
<name>A0ABS4TY76_9PSEU</name>
<dbReference type="GO" id="GO:0003677">
    <property type="term" value="F:DNA binding"/>
    <property type="evidence" value="ECO:0007669"/>
    <property type="project" value="UniProtKB-KW"/>
</dbReference>
<evidence type="ECO:0000256" key="1">
    <source>
        <dbReference type="SAM" id="MobiDB-lite"/>
    </source>
</evidence>
<comment type="caution">
    <text evidence="2">The sequence shown here is derived from an EMBL/GenBank/DDBJ whole genome shotgun (WGS) entry which is preliminary data.</text>
</comment>
<keyword evidence="2" id="KW-0238">DNA-binding</keyword>
<dbReference type="SUPFAM" id="SSF82607">
    <property type="entry name" value="YbaB-like"/>
    <property type="match status" value="1"/>
</dbReference>
<dbReference type="Proteomes" id="UP001519332">
    <property type="component" value="Unassembled WGS sequence"/>
</dbReference>